<dbReference type="PANTHER" id="PTHR34875">
    <property type="entry name" value="UPF0237 PROTEIN MJ1558"/>
    <property type="match status" value="1"/>
</dbReference>
<dbReference type="Proteomes" id="UP000005234">
    <property type="component" value="Chromosome"/>
</dbReference>
<dbReference type="PANTHER" id="PTHR34875:SF5">
    <property type="entry name" value="GLYCINE CLEAVAGE SYSTEM TRANSCRIPTIONAL REPRESSOR"/>
    <property type="match status" value="1"/>
</dbReference>
<dbReference type="InterPro" id="IPR050990">
    <property type="entry name" value="UPF0237/GcvR_regulator"/>
</dbReference>
<evidence type="ECO:0000259" key="2">
    <source>
        <dbReference type="PROSITE" id="PS51671"/>
    </source>
</evidence>
<keyword evidence="1" id="KW-0963">Cytoplasm</keyword>
<dbReference type="Pfam" id="PF13740">
    <property type="entry name" value="ACT_6"/>
    <property type="match status" value="1"/>
</dbReference>
<dbReference type="InterPro" id="IPR045865">
    <property type="entry name" value="ACT-like_dom_sf"/>
</dbReference>
<organism evidence="3 4">
    <name type="scientific">Frateuria aurantia (strain ATCC 33424 / DSM 6220 / KCTC 2777 / LMG 1558 / NBRC 3245 / NCIMB 13370)</name>
    <name type="common">Acetobacter aurantius</name>
    <dbReference type="NCBI Taxonomy" id="767434"/>
    <lineage>
        <taxon>Bacteria</taxon>
        <taxon>Pseudomonadati</taxon>
        <taxon>Pseudomonadota</taxon>
        <taxon>Gammaproteobacteria</taxon>
        <taxon>Lysobacterales</taxon>
        <taxon>Rhodanobacteraceae</taxon>
        <taxon>Frateuria</taxon>
    </lineage>
</organism>
<dbReference type="PIRSF" id="PIRSF028103">
    <property type="entry name" value="GcvR"/>
    <property type="match status" value="1"/>
</dbReference>
<name>H8L6Y9_FRAAD</name>
<dbReference type="KEGG" id="fau:Fraau_2552"/>
<reference evidence="3" key="1">
    <citation type="submission" date="2012-02" db="EMBL/GenBank/DDBJ databases">
        <title>The complete genome of Frateuria aurantia DSM 6220.</title>
        <authorList>
            <consortium name="US DOE Joint Genome Institute (JGI-PGF)"/>
            <person name="Lucas S."/>
            <person name="Copeland A."/>
            <person name="Lapidus A."/>
            <person name="Glavina del Rio T."/>
            <person name="Dalin E."/>
            <person name="Tice H."/>
            <person name="Bruce D."/>
            <person name="Goodwin L."/>
            <person name="Pitluck S."/>
            <person name="Peters L."/>
            <person name="Ovchinnikova G."/>
            <person name="Teshima H."/>
            <person name="Kyrpides N."/>
            <person name="Mavromatis K."/>
            <person name="Ivanova N."/>
            <person name="Brettin T."/>
            <person name="Detter J.C."/>
            <person name="Han C."/>
            <person name="Larimer F."/>
            <person name="Land M."/>
            <person name="Hauser L."/>
            <person name="Markowitz V."/>
            <person name="Cheng J.-F."/>
            <person name="Hugenholtz P."/>
            <person name="Woyke T."/>
            <person name="Wu D."/>
            <person name="Brambilla E."/>
            <person name="Klenk H.-P."/>
            <person name="Eisen J.A."/>
        </authorList>
    </citation>
    <scope>NUCLEOTIDE SEQUENCE</scope>
    <source>
        <strain evidence="3">DSM 6220</strain>
    </source>
</reference>
<accession>H8L6Y9</accession>
<keyword evidence="4" id="KW-1185">Reference proteome</keyword>
<dbReference type="InterPro" id="IPR002912">
    <property type="entry name" value="ACT_dom"/>
</dbReference>
<dbReference type="PROSITE" id="PS51671">
    <property type="entry name" value="ACT"/>
    <property type="match status" value="1"/>
</dbReference>
<dbReference type="AlphaFoldDB" id="H8L6Y9"/>
<dbReference type="EMBL" id="CP003350">
    <property type="protein sequence ID" value="AFC86899.1"/>
    <property type="molecule type" value="Genomic_DNA"/>
</dbReference>
<dbReference type="GO" id="GO:0005737">
    <property type="term" value="C:cytoplasm"/>
    <property type="evidence" value="ECO:0007669"/>
    <property type="project" value="UniProtKB-SubCell"/>
</dbReference>
<dbReference type="STRING" id="767434.Fraau_2552"/>
<evidence type="ECO:0000313" key="4">
    <source>
        <dbReference type="Proteomes" id="UP000005234"/>
    </source>
</evidence>
<dbReference type="GO" id="GO:0006355">
    <property type="term" value="P:regulation of DNA-templated transcription"/>
    <property type="evidence" value="ECO:0007669"/>
    <property type="project" value="UniProtKB-UniRule"/>
</dbReference>
<dbReference type="CDD" id="cd04869">
    <property type="entry name" value="ACT_GcvR_2"/>
    <property type="match status" value="1"/>
</dbReference>
<keyword evidence="1" id="KW-0678">Repressor</keyword>
<comment type="subcellular location">
    <subcellularLocation>
        <location evidence="1">Cytoplasm</location>
    </subcellularLocation>
</comment>
<evidence type="ECO:0000313" key="3">
    <source>
        <dbReference type="EMBL" id="AFC86899.1"/>
    </source>
</evidence>
<dbReference type="eggNOG" id="COG2716">
    <property type="taxonomic scope" value="Bacteria"/>
</dbReference>
<sequence length="202" mass="22338">MPCPVMVLHPSFEGPPHLSQIPSRSSLESQLLIQALSPSRQSPLLGLVKRIADAGCNLVDSRVASIGANTSLMLLASGSWDSLAKLESALGKLHRDDALHLSWYRTEPQPSEEQRLPYIVEVVAADRPGILVRILDFFVQRGVLIDQLNSMRYQAMQTGADMFQAQLTIGVPAQTHIAHLREDFQEMCDGHNFDAILDPVKF</sequence>
<dbReference type="SUPFAM" id="SSF55021">
    <property type="entry name" value="ACT-like"/>
    <property type="match status" value="2"/>
</dbReference>
<dbReference type="HOGENOM" id="CLU_095322_0_1_6"/>
<gene>
    <name evidence="3" type="ordered locus">Fraau_2552</name>
</gene>
<dbReference type="InterPro" id="IPR016867">
    <property type="entry name" value="GcvR"/>
</dbReference>
<keyword evidence="1" id="KW-0804">Transcription</keyword>
<protein>
    <recommendedName>
        <fullName evidence="1">Glycine cleavage system transcriptional repressor</fullName>
    </recommendedName>
</protein>
<dbReference type="Gene3D" id="3.30.70.260">
    <property type="match status" value="2"/>
</dbReference>
<evidence type="ECO:0000256" key="1">
    <source>
        <dbReference type="PIRNR" id="PIRNR028103"/>
    </source>
</evidence>
<proteinExistence type="predicted"/>
<feature type="domain" description="ACT" evidence="2">
    <location>
        <begin position="119"/>
        <end position="202"/>
    </location>
</feature>